<reference evidence="2 3" key="1">
    <citation type="submission" date="2021-01" db="EMBL/GenBank/DDBJ databases">
        <title>Genome seq and assembly of Nocardiodes sp. G10.</title>
        <authorList>
            <person name="Chhetri G."/>
        </authorList>
    </citation>
    <scope>NUCLEOTIDE SEQUENCE [LARGE SCALE GENOMIC DNA]</scope>
    <source>
        <strain evidence="2 3">G10</strain>
    </source>
</reference>
<evidence type="ECO:0000313" key="3">
    <source>
        <dbReference type="Proteomes" id="UP000636918"/>
    </source>
</evidence>
<accession>A0ABS1L3I9</accession>
<keyword evidence="1" id="KW-0732">Signal</keyword>
<evidence type="ECO:0008006" key="4">
    <source>
        <dbReference type="Google" id="ProtNLM"/>
    </source>
</evidence>
<evidence type="ECO:0000256" key="1">
    <source>
        <dbReference type="SAM" id="SignalP"/>
    </source>
</evidence>
<dbReference type="InterPro" id="IPR011047">
    <property type="entry name" value="Quinoprotein_ADH-like_sf"/>
</dbReference>
<feature type="signal peptide" evidence="1">
    <location>
        <begin position="1"/>
        <end position="23"/>
    </location>
</feature>
<evidence type="ECO:0000313" key="2">
    <source>
        <dbReference type="EMBL" id="MBL0746264.1"/>
    </source>
</evidence>
<comment type="caution">
    <text evidence="2">The sequence shown here is derived from an EMBL/GenBank/DDBJ whole genome shotgun (WGS) entry which is preliminary data.</text>
</comment>
<name>A0ABS1L3I9_9ACTN</name>
<dbReference type="EMBL" id="JAERSG010000001">
    <property type="protein sequence ID" value="MBL0746264.1"/>
    <property type="molecule type" value="Genomic_DNA"/>
</dbReference>
<gene>
    <name evidence="2" type="ORF">JI751_01460</name>
</gene>
<organism evidence="2 3">
    <name type="scientific">Nocardioides baculatus</name>
    <dbReference type="NCBI Taxonomy" id="2801337"/>
    <lineage>
        <taxon>Bacteria</taxon>
        <taxon>Bacillati</taxon>
        <taxon>Actinomycetota</taxon>
        <taxon>Actinomycetes</taxon>
        <taxon>Propionibacteriales</taxon>
        <taxon>Nocardioidaceae</taxon>
        <taxon>Nocardioides</taxon>
    </lineage>
</organism>
<keyword evidence="3" id="KW-1185">Reference proteome</keyword>
<sequence>MRSSIALVAAAALVVGMGAPAQAYDVQWRDSSELPGDGQVLAVDQADGDVLAMTVLFQGSQVVRRLDGRTGAVEWSTEVTGGLTSIEVDPTDGRVVLAGAYQRPLRMVVLDRDGQVLRDEDTGIAMSSVADLEVDPESGLACALGPVGGKRDASGWVTSCWDRSGALAFSRGWRPREGLTIADELLIDAERDRVYVAGTTRRVDRARSKRQDLVLLSYDTGGALRWQKRKSGVVFPSRLEAALDPARGRIHVLAEPTTIRQPTQLFSFDARGRSRFVRSYRDVGSTFESAVAVTPKGDVVAVVAAGDRTSIRTYRPSGRLRTTHVVRTADRGNPGSLIPQVAIDPVRGRVHVVNDRGLARGAVLWSFNAAGRRTSSVLVDTAKSLFPVSIALHADSGTVVTSTHAWREGLDQVVSVCP</sequence>
<feature type="chain" id="PRO_5046308606" description="PQQ-binding-like beta-propeller repeat protein" evidence="1">
    <location>
        <begin position="24"/>
        <end position="418"/>
    </location>
</feature>
<dbReference type="RefSeq" id="WP_201932540.1">
    <property type="nucleotide sequence ID" value="NZ_JAERSG010000001.1"/>
</dbReference>
<proteinExistence type="predicted"/>
<dbReference type="SUPFAM" id="SSF50998">
    <property type="entry name" value="Quinoprotein alcohol dehydrogenase-like"/>
    <property type="match status" value="1"/>
</dbReference>
<dbReference type="Proteomes" id="UP000636918">
    <property type="component" value="Unassembled WGS sequence"/>
</dbReference>
<protein>
    <recommendedName>
        <fullName evidence="4">PQQ-binding-like beta-propeller repeat protein</fullName>
    </recommendedName>
</protein>